<dbReference type="InterPro" id="IPR002716">
    <property type="entry name" value="PIN_dom"/>
</dbReference>
<sequence>MSELALTLPEPARVLLDSNTVLALWLFRDPRLPLLRAACEAGRFTLLAREETLEELRRVLAYPQFSVAAEEQARLLGEYRERVELVPPIEPEYLLPKCRDADDQKFIELAFTAGAHLLLSRDKAVLRLARHRLLRDRVAIVTPERFEHWLAQSA</sequence>
<organism evidence="2 3">
    <name type="scientific">Niveibacterium umoris</name>
    <dbReference type="NCBI Taxonomy" id="1193620"/>
    <lineage>
        <taxon>Bacteria</taxon>
        <taxon>Pseudomonadati</taxon>
        <taxon>Pseudomonadota</taxon>
        <taxon>Betaproteobacteria</taxon>
        <taxon>Rhodocyclales</taxon>
        <taxon>Rhodocyclaceae</taxon>
        <taxon>Niveibacterium</taxon>
    </lineage>
</organism>
<name>A0A840BNE7_9RHOO</name>
<accession>A0A840BNE7</accession>
<comment type="caution">
    <text evidence="2">The sequence shown here is derived from an EMBL/GenBank/DDBJ whole genome shotgun (WGS) entry which is preliminary data.</text>
</comment>
<gene>
    <name evidence="2" type="ORF">GGR36_002376</name>
</gene>
<dbReference type="NCBIfam" id="TIGR00305">
    <property type="entry name" value="putative toxin-antitoxin system toxin component, PIN family"/>
    <property type="match status" value="1"/>
</dbReference>
<dbReference type="Pfam" id="PF13470">
    <property type="entry name" value="PIN_3"/>
    <property type="match status" value="1"/>
</dbReference>
<evidence type="ECO:0000313" key="2">
    <source>
        <dbReference type="EMBL" id="MBB4013068.1"/>
    </source>
</evidence>
<dbReference type="RefSeq" id="WP_183634824.1">
    <property type="nucleotide sequence ID" value="NZ_BAABLE010000011.1"/>
</dbReference>
<dbReference type="PANTHER" id="PTHR34610">
    <property type="entry name" value="SSL7007 PROTEIN"/>
    <property type="match status" value="1"/>
</dbReference>
<dbReference type="InterPro" id="IPR002850">
    <property type="entry name" value="PIN_toxin-like"/>
</dbReference>
<evidence type="ECO:0000313" key="3">
    <source>
        <dbReference type="Proteomes" id="UP000561045"/>
    </source>
</evidence>
<dbReference type="EMBL" id="JACIET010000001">
    <property type="protein sequence ID" value="MBB4013068.1"/>
    <property type="molecule type" value="Genomic_DNA"/>
</dbReference>
<dbReference type="Proteomes" id="UP000561045">
    <property type="component" value="Unassembled WGS sequence"/>
</dbReference>
<dbReference type="SUPFAM" id="SSF88723">
    <property type="entry name" value="PIN domain-like"/>
    <property type="match status" value="1"/>
</dbReference>
<feature type="domain" description="PIN" evidence="1">
    <location>
        <begin position="13"/>
        <end position="124"/>
    </location>
</feature>
<dbReference type="InterPro" id="IPR029060">
    <property type="entry name" value="PIN-like_dom_sf"/>
</dbReference>
<proteinExistence type="predicted"/>
<reference evidence="2 3" key="1">
    <citation type="submission" date="2020-08" db="EMBL/GenBank/DDBJ databases">
        <title>Genomic Encyclopedia of Type Strains, Phase IV (KMG-IV): sequencing the most valuable type-strain genomes for metagenomic binning, comparative biology and taxonomic classification.</title>
        <authorList>
            <person name="Goeker M."/>
        </authorList>
    </citation>
    <scope>NUCLEOTIDE SEQUENCE [LARGE SCALE GENOMIC DNA]</scope>
    <source>
        <strain evidence="2 3">DSM 106739</strain>
    </source>
</reference>
<dbReference type="AlphaFoldDB" id="A0A840BNE7"/>
<dbReference type="PANTHER" id="PTHR34610:SF3">
    <property type="entry name" value="SSL7007 PROTEIN"/>
    <property type="match status" value="1"/>
</dbReference>
<protein>
    <submittedName>
        <fullName evidence="2">Putative PIN family toxin of toxin-antitoxin system</fullName>
    </submittedName>
</protein>
<evidence type="ECO:0000259" key="1">
    <source>
        <dbReference type="Pfam" id="PF13470"/>
    </source>
</evidence>
<keyword evidence="3" id="KW-1185">Reference proteome</keyword>